<dbReference type="EMBL" id="BKCJ010182929">
    <property type="protein sequence ID" value="GEY49022.1"/>
    <property type="molecule type" value="Genomic_DNA"/>
</dbReference>
<evidence type="ECO:0000259" key="3">
    <source>
        <dbReference type="PROSITE" id="PS50158"/>
    </source>
</evidence>
<proteinExistence type="predicted"/>
<dbReference type="InterPro" id="IPR001878">
    <property type="entry name" value="Znf_CCHC"/>
</dbReference>
<dbReference type="SMART" id="SM00343">
    <property type="entry name" value="ZnF_C2HC"/>
    <property type="match status" value="1"/>
</dbReference>
<keyword evidence="1" id="KW-0862">Zinc</keyword>
<evidence type="ECO:0000256" key="1">
    <source>
        <dbReference type="PROSITE-ProRule" id="PRU00047"/>
    </source>
</evidence>
<evidence type="ECO:0000259" key="4">
    <source>
        <dbReference type="PROSITE" id="PS50994"/>
    </source>
</evidence>
<dbReference type="PANTHER" id="PTHR35046">
    <property type="entry name" value="ZINC KNUCKLE (CCHC-TYPE) FAMILY PROTEIN"/>
    <property type="match status" value="1"/>
</dbReference>
<dbReference type="PANTHER" id="PTHR35046:SF23">
    <property type="entry name" value="NUCLEOTIDYLTRANSFERASE, RIBONUCLEASE H"/>
    <property type="match status" value="1"/>
</dbReference>
<evidence type="ECO:0008006" key="6">
    <source>
        <dbReference type="Google" id="ProtNLM"/>
    </source>
</evidence>
<comment type="caution">
    <text evidence="5">The sequence shown here is derived from an EMBL/GenBank/DDBJ whole genome shotgun (WGS) entry which is preliminary data.</text>
</comment>
<dbReference type="GO" id="GO:0003676">
    <property type="term" value="F:nucleic acid binding"/>
    <property type="evidence" value="ECO:0007669"/>
    <property type="project" value="InterPro"/>
</dbReference>
<reference evidence="5" key="1">
    <citation type="journal article" date="2019" name="Sci. Rep.">
        <title>Draft genome of Tanacetum cinerariifolium, the natural source of mosquito coil.</title>
        <authorList>
            <person name="Yamashiro T."/>
            <person name="Shiraishi A."/>
            <person name="Satake H."/>
            <person name="Nakayama K."/>
        </authorList>
    </citation>
    <scope>NUCLEOTIDE SEQUENCE</scope>
</reference>
<dbReference type="GO" id="GO:0015074">
    <property type="term" value="P:DNA integration"/>
    <property type="evidence" value="ECO:0007669"/>
    <property type="project" value="InterPro"/>
</dbReference>
<evidence type="ECO:0000256" key="2">
    <source>
        <dbReference type="SAM" id="MobiDB-lite"/>
    </source>
</evidence>
<keyword evidence="1" id="KW-0863">Zinc-finger</keyword>
<dbReference type="GO" id="GO:0008270">
    <property type="term" value="F:zinc ion binding"/>
    <property type="evidence" value="ECO:0007669"/>
    <property type="project" value="UniProtKB-KW"/>
</dbReference>
<dbReference type="Pfam" id="PF00098">
    <property type="entry name" value="zf-CCHC"/>
    <property type="match status" value="1"/>
</dbReference>
<dbReference type="InterPro" id="IPR043128">
    <property type="entry name" value="Rev_trsase/Diguanyl_cyclase"/>
</dbReference>
<dbReference type="SUPFAM" id="SSF57756">
    <property type="entry name" value="Retrovirus zinc finger-like domains"/>
    <property type="match status" value="1"/>
</dbReference>
<feature type="compositionally biased region" description="Polar residues" evidence="2">
    <location>
        <begin position="736"/>
        <end position="753"/>
    </location>
</feature>
<dbReference type="PROSITE" id="PS50158">
    <property type="entry name" value="ZF_CCHC"/>
    <property type="match status" value="1"/>
</dbReference>
<protein>
    <recommendedName>
        <fullName evidence="6">Reverse transcriptase domain-containing protein</fullName>
    </recommendedName>
</protein>
<organism evidence="5">
    <name type="scientific">Tanacetum cinerariifolium</name>
    <name type="common">Dalmatian daisy</name>
    <name type="synonym">Chrysanthemum cinerariifolium</name>
    <dbReference type="NCBI Taxonomy" id="118510"/>
    <lineage>
        <taxon>Eukaryota</taxon>
        <taxon>Viridiplantae</taxon>
        <taxon>Streptophyta</taxon>
        <taxon>Embryophyta</taxon>
        <taxon>Tracheophyta</taxon>
        <taxon>Spermatophyta</taxon>
        <taxon>Magnoliopsida</taxon>
        <taxon>eudicotyledons</taxon>
        <taxon>Gunneridae</taxon>
        <taxon>Pentapetalae</taxon>
        <taxon>asterids</taxon>
        <taxon>campanulids</taxon>
        <taxon>Asterales</taxon>
        <taxon>Asteraceae</taxon>
        <taxon>Asteroideae</taxon>
        <taxon>Anthemideae</taxon>
        <taxon>Anthemidinae</taxon>
        <taxon>Tanacetum</taxon>
    </lineage>
</organism>
<dbReference type="InterPro" id="IPR000477">
    <property type="entry name" value="RT_dom"/>
</dbReference>
<feature type="domain" description="CCHC-type" evidence="3">
    <location>
        <begin position="297"/>
        <end position="312"/>
    </location>
</feature>
<dbReference type="Gene3D" id="3.30.420.10">
    <property type="entry name" value="Ribonuclease H-like superfamily/Ribonuclease H"/>
    <property type="match status" value="1"/>
</dbReference>
<sequence>MDLDHALRIDPPATLTAESTTAHKRAYEQWERSNRMSLMIIKNSIAVSIRGAILDSENTKEYLSFVEEQFKGTSKAHASTFKNRDGLYKWMVMPFGLSNASSTFIRLMNQVFKPYMGHFVVVYFDDILQIQELELQQLRPNSSVEEAKTEPNVWDDGSANVNPFGGEKPSLELKIEIPEFTGKVHSDDFIDRLSTVEWVFDVRNILDKPKVKLVAIKLRQHASLWCDVVEEEEQVVARFLRVLKPEIADIIKAKSRGSTSRFTPPTRTALPIAPKATTLTTSDAGNTRERVNNAPHCYKCNEIGHYARDCSNLKTLAFVPDDVGPIYNTEAEPDLDEPGDELVYPDRGEAWVIQRVLNVAISKSVNDNSWLRNNIFRTKCTSKGKFCDMIIDGVNLVKKGNTVKVSKRFLVQFSIGKNYKDEVWCKVIPMDAAHILLGRPSQFDRKTKHDEFQNTYTFKKDGVNITLAPFDSRQIQTQGCTLFMRKTDFEGIMKTNPYVFTLVVIEENKIISEAPLQIRMRPGDEWKTAFKTRDGLCEWMVMPFGLSNAPAVLSNICPISEVENQLDRKIRVVRSDRGGEYYGRHTNIGQALESFFEYCKNHRIINQYTMPGIPQQNGVAERRNSTLLDMVRSMLENSKLYEFLWTEALKRLSTFLIEFLLNLFPKHHMKFGHEEDPAYDIYGIELQEARDETPIIHVPIPINTSLDTSNDHLITQDHPNNVEENEPNPTINVEPQETQQPLRRSQRNRQPTNFDDYYTYLNEADFDLGKYNDPESFEDAITYQSAR</sequence>
<dbReference type="InterPro" id="IPR012337">
    <property type="entry name" value="RNaseH-like_sf"/>
</dbReference>
<dbReference type="InterPro" id="IPR043502">
    <property type="entry name" value="DNA/RNA_pol_sf"/>
</dbReference>
<dbReference type="SUPFAM" id="SSF53098">
    <property type="entry name" value="Ribonuclease H-like"/>
    <property type="match status" value="1"/>
</dbReference>
<keyword evidence="1" id="KW-0479">Metal-binding</keyword>
<dbReference type="Gene3D" id="3.10.10.10">
    <property type="entry name" value="HIV Type 1 Reverse Transcriptase, subunit A, domain 1"/>
    <property type="match status" value="2"/>
</dbReference>
<feature type="region of interest" description="Disordered" evidence="2">
    <location>
        <begin position="707"/>
        <end position="754"/>
    </location>
</feature>
<dbReference type="InterPro" id="IPR001584">
    <property type="entry name" value="Integrase_cat-core"/>
</dbReference>
<name>A0A699HNR9_TANCI</name>
<dbReference type="SUPFAM" id="SSF56672">
    <property type="entry name" value="DNA/RNA polymerases"/>
    <property type="match status" value="2"/>
</dbReference>
<dbReference type="Pfam" id="PF00078">
    <property type="entry name" value="RVT_1"/>
    <property type="match status" value="1"/>
</dbReference>
<feature type="domain" description="Integrase catalytic" evidence="4">
    <location>
        <begin position="518"/>
        <end position="683"/>
    </location>
</feature>
<dbReference type="Gene3D" id="3.30.70.270">
    <property type="match status" value="1"/>
</dbReference>
<dbReference type="AlphaFoldDB" id="A0A699HNR9"/>
<evidence type="ECO:0000313" key="5">
    <source>
        <dbReference type="EMBL" id="GEY49022.1"/>
    </source>
</evidence>
<dbReference type="Gene3D" id="4.10.60.10">
    <property type="entry name" value="Zinc finger, CCHC-type"/>
    <property type="match status" value="1"/>
</dbReference>
<gene>
    <name evidence="5" type="ORF">Tci_420996</name>
</gene>
<accession>A0A699HNR9</accession>
<dbReference type="InterPro" id="IPR036397">
    <property type="entry name" value="RNaseH_sf"/>
</dbReference>
<dbReference type="InterPro" id="IPR036875">
    <property type="entry name" value="Znf_CCHC_sf"/>
</dbReference>
<dbReference type="PROSITE" id="PS50994">
    <property type="entry name" value="INTEGRASE"/>
    <property type="match status" value="1"/>
</dbReference>